<feature type="compositionally biased region" description="Low complexity" evidence="1">
    <location>
        <begin position="315"/>
        <end position="331"/>
    </location>
</feature>
<keyword evidence="4" id="KW-1185">Reference proteome</keyword>
<keyword evidence="2" id="KW-0812">Transmembrane</keyword>
<organism evidence="4 5">
    <name type="scientific">Plectus sambesii</name>
    <dbReference type="NCBI Taxonomy" id="2011161"/>
    <lineage>
        <taxon>Eukaryota</taxon>
        <taxon>Metazoa</taxon>
        <taxon>Ecdysozoa</taxon>
        <taxon>Nematoda</taxon>
        <taxon>Chromadorea</taxon>
        <taxon>Plectida</taxon>
        <taxon>Plectina</taxon>
        <taxon>Plectoidea</taxon>
        <taxon>Plectidae</taxon>
        <taxon>Plectus</taxon>
    </lineage>
</organism>
<evidence type="ECO:0000313" key="4">
    <source>
        <dbReference type="Proteomes" id="UP000887566"/>
    </source>
</evidence>
<sequence length="421" mass="47668">MLFWAVLLTAVSSLELSDGAPAQPLHAKRSPPPCDQRCRKIFDKTLQRVSYSFDAIEKLAGRLNYFDDRLSKEICWRAFDFFHCMDHCEEPEKQSFSEMRNALQSSCQERAAEERASFSCISRYHNFLEIHCSSYMNEAIAQQNVVIFDEEHRHLMCKYLREHQQCLVTNVAQYCPKATHLFIEKNLGDYFPTFVADSGERYLDEQLVDDCRSYKFHFELKPEKDTHPRIVLTPPPRGQFVPDFDNGQPTTLPFAPVVIVIPNEDEFQEATDIVPSVPVDDSVGDNQLPTVHILTTSTEAPLFISSYQPHQPVLSSTTLSLPPAPSLPESSFTPQPAEGTTTESPAVIAPVIVHFPTFPPINQDGYSTDQGERDQTDRSAVIATYLLISIAVFIVLLLLLVVLFGRVIRRLLDTLISELID</sequence>
<feature type="compositionally biased region" description="Polar residues" evidence="1">
    <location>
        <begin position="332"/>
        <end position="341"/>
    </location>
</feature>
<keyword evidence="3" id="KW-0732">Signal</keyword>
<dbReference type="AlphaFoldDB" id="A0A914WW14"/>
<feature type="transmembrane region" description="Helical" evidence="2">
    <location>
        <begin position="382"/>
        <end position="404"/>
    </location>
</feature>
<dbReference type="Proteomes" id="UP000887566">
    <property type="component" value="Unplaced"/>
</dbReference>
<name>A0A914WW14_9BILA</name>
<keyword evidence="2" id="KW-1133">Transmembrane helix</keyword>
<keyword evidence="2" id="KW-0472">Membrane</keyword>
<evidence type="ECO:0000313" key="5">
    <source>
        <dbReference type="WBParaSite" id="PSAMB.scaffold5625size11250.g26976.t1"/>
    </source>
</evidence>
<feature type="signal peptide" evidence="3">
    <location>
        <begin position="1"/>
        <end position="22"/>
    </location>
</feature>
<accession>A0A914WW14</accession>
<proteinExistence type="predicted"/>
<feature type="chain" id="PRO_5037318001" evidence="3">
    <location>
        <begin position="23"/>
        <end position="421"/>
    </location>
</feature>
<protein>
    <submittedName>
        <fullName evidence="5">Uncharacterized protein</fullName>
    </submittedName>
</protein>
<dbReference type="WBParaSite" id="PSAMB.scaffold5625size11250.g26976.t1">
    <property type="protein sequence ID" value="PSAMB.scaffold5625size11250.g26976.t1"/>
    <property type="gene ID" value="PSAMB.scaffold5625size11250.g26976"/>
</dbReference>
<evidence type="ECO:0000256" key="2">
    <source>
        <dbReference type="SAM" id="Phobius"/>
    </source>
</evidence>
<evidence type="ECO:0000256" key="3">
    <source>
        <dbReference type="SAM" id="SignalP"/>
    </source>
</evidence>
<evidence type="ECO:0000256" key="1">
    <source>
        <dbReference type="SAM" id="MobiDB-lite"/>
    </source>
</evidence>
<reference evidence="5" key="1">
    <citation type="submission" date="2022-11" db="UniProtKB">
        <authorList>
            <consortium name="WormBaseParasite"/>
        </authorList>
    </citation>
    <scope>IDENTIFICATION</scope>
</reference>
<feature type="region of interest" description="Disordered" evidence="1">
    <location>
        <begin position="315"/>
        <end position="341"/>
    </location>
</feature>